<accession>A0ABP7E3Q6</accession>
<protein>
    <submittedName>
        <fullName evidence="1">DUF2703 domain-containing protein</fullName>
    </submittedName>
</protein>
<comment type="caution">
    <text evidence="1">The sequence shown here is derived from an EMBL/GenBank/DDBJ whole genome shotgun (WGS) entry which is preliminary data.</text>
</comment>
<dbReference type="EMBL" id="BAABDC010000006">
    <property type="protein sequence ID" value="GAA3713791.1"/>
    <property type="molecule type" value="Genomic_DNA"/>
</dbReference>
<reference evidence="2" key="1">
    <citation type="journal article" date="2019" name="Int. J. Syst. Evol. Microbiol.">
        <title>The Global Catalogue of Microorganisms (GCM) 10K type strain sequencing project: providing services to taxonomists for standard genome sequencing and annotation.</title>
        <authorList>
            <consortium name="The Broad Institute Genomics Platform"/>
            <consortium name="The Broad Institute Genome Sequencing Center for Infectious Disease"/>
            <person name="Wu L."/>
            <person name="Ma J."/>
        </authorList>
    </citation>
    <scope>NUCLEOTIDE SEQUENCE [LARGE SCALE GENOMIC DNA]</scope>
    <source>
        <strain evidence="2">JCM 17125</strain>
    </source>
</reference>
<evidence type="ECO:0000313" key="1">
    <source>
        <dbReference type="EMBL" id="GAA3713791.1"/>
    </source>
</evidence>
<dbReference type="RefSeq" id="WP_344949019.1">
    <property type="nucleotide sequence ID" value="NZ_BAABDC010000006.1"/>
</dbReference>
<dbReference type="Proteomes" id="UP001501468">
    <property type="component" value="Unassembled WGS sequence"/>
</dbReference>
<organism evidence="1 2">
    <name type="scientific">Terrabacter ginsenosidimutans</name>
    <dbReference type="NCBI Taxonomy" id="490575"/>
    <lineage>
        <taxon>Bacteria</taxon>
        <taxon>Bacillati</taxon>
        <taxon>Actinomycetota</taxon>
        <taxon>Actinomycetes</taxon>
        <taxon>Micrococcales</taxon>
        <taxon>Intrasporangiaceae</taxon>
        <taxon>Terrabacter</taxon>
    </lineage>
</organism>
<proteinExistence type="predicted"/>
<keyword evidence="2" id="KW-1185">Reference proteome</keyword>
<name>A0ABP7E3Q6_9MICO</name>
<dbReference type="Pfam" id="PF10865">
    <property type="entry name" value="DUF2703"/>
    <property type="match status" value="1"/>
</dbReference>
<evidence type="ECO:0000313" key="2">
    <source>
        <dbReference type="Proteomes" id="UP001501468"/>
    </source>
</evidence>
<dbReference type="InterPro" id="IPR021219">
    <property type="entry name" value="DUF2703"/>
</dbReference>
<sequence>MTSLSIRWQRLVKDGLTCDRCGDTESAVRRATETLRQVLEPLGIEPQLEVADLDEAAFRASPLESNRIWIAGQPMEDWLEGTVGQSRCCSVCGDSDCRTVEIRGTVFETIPERLILKAGLRAAAELLDPATLPIASTT</sequence>
<gene>
    <name evidence="1" type="ORF">GCM10022399_33090</name>
</gene>